<reference evidence="2" key="1">
    <citation type="submission" date="2023-07" db="EMBL/GenBank/DDBJ databases">
        <authorList>
            <person name="Ivanov I."/>
            <person name="Teneva D."/>
            <person name="Stoikov I."/>
        </authorList>
    </citation>
    <scope>NUCLEOTIDE SEQUENCE</scope>
    <source>
        <strain evidence="2">4475</strain>
    </source>
</reference>
<gene>
    <name evidence="2" type="primary">mpsC</name>
    <name evidence="2" type="ORF">BSPP4475_10315</name>
</gene>
<evidence type="ECO:0000313" key="2">
    <source>
        <dbReference type="EMBL" id="CAJ1002711.1"/>
    </source>
</evidence>
<dbReference type="AlphaFoldDB" id="A0AA48M7J6"/>
<feature type="domain" description="Na+-translocating membrane potential-generating system MpsC" evidence="1">
    <location>
        <begin position="10"/>
        <end position="119"/>
    </location>
</feature>
<accession>A0AA48M7J6</accession>
<sequence>MRCGDWMSRRVEHEFSKLVREIRKEYVGCGPQQIRTRFVGPWAITEMTGNLTDVEKWMIDSEEGRRIIHETRTKMVKDIYKHAEVVEKLEKLVHAKLVTLFADINLASDVAITVFVFDRDIQSDARWFARSSVSRRTPVGSP</sequence>
<name>A0AA48M7J6_9BACL</name>
<evidence type="ECO:0000259" key="1">
    <source>
        <dbReference type="Pfam" id="PF10057"/>
    </source>
</evidence>
<dbReference type="Proteomes" id="UP001189619">
    <property type="component" value="Chromosome"/>
</dbReference>
<keyword evidence="3" id="KW-1185">Reference proteome</keyword>
<evidence type="ECO:0000313" key="3">
    <source>
        <dbReference type="Proteomes" id="UP001189619"/>
    </source>
</evidence>
<dbReference type="EMBL" id="OY569118">
    <property type="protein sequence ID" value="CAJ1002711.1"/>
    <property type="molecule type" value="Genomic_DNA"/>
</dbReference>
<dbReference type="InterPro" id="IPR018745">
    <property type="entry name" value="MpsC"/>
</dbReference>
<dbReference type="KEGG" id="bayd:BSPP4475_10315"/>
<organism evidence="2 3">
    <name type="scientific">Brevibacillus aydinogluensis</name>
    <dbReference type="NCBI Taxonomy" id="927786"/>
    <lineage>
        <taxon>Bacteria</taxon>
        <taxon>Bacillati</taxon>
        <taxon>Bacillota</taxon>
        <taxon>Bacilli</taxon>
        <taxon>Bacillales</taxon>
        <taxon>Paenibacillaceae</taxon>
        <taxon>Brevibacillus</taxon>
    </lineage>
</organism>
<dbReference type="Pfam" id="PF10057">
    <property type="entry name" value="MpsC"/>
    <property type="match status" value="1"/>
</dbReference>
<protein>
    <submittedName>
        <fullName evidence="2">MpsC domain-containing protein</fullName>
    </submittedName>
</protein>
<proteinExistence type="predicted"/>